<proteinExistence type="predicted"/>
<dbReference type="InterPro" id="IPR006385">
    <property type="entry name" value="HAD_hydro_SerB1"/>
</dbReference>
<comment type="caution">
    <text evidence="2">The sequence shown here is derived from an EMBL/GenBank/DDBJ whole genome shotgun (WGS) entry which is preliminary data.</text>
</comment>
<dbReference type="SUPFAM" id="SSF56784">
    <property type="entry name" value="HAD-like"/>
    <property type="match status" value="1"/>
</dbReference>
<keyword evidence="1" id="KW-0812">Transmembrane</keyword>
<name>A0AB94IA81_9GAMM</name>
<dbReference type="NCBIfam" id="TIGR01490">
    <property type="entry name" value="HAD-SF-IB-hyp1"/>
    <property type="match status" value="1"/>
</dbReference>
<accession>A0AB94IA81</accession>
<evidence type="ECO:0000313" key="2">
    <source>
        <dbReference type="EMBL" id="TEA26288.1"/>
    </source>
</evidence>
<organism evidence="2 3">
    <name type="scientific">Candidatus Schmidhempelia bombi str. Bimp</name>
    <dbReference type="NCBI Taxonomy" id="1387197"/>
    <lineage>
        <taxon>Bacteria</taxon>
        <taxon>Pseudomonadati</taxon>
        <taxon>Pseudomonadota</taxon>
        <taxon>Gammaproteobacteria</taxon>
        <taxon>Orbales</taxon>
        <taxon>Orbaceae</taxon>
        <taxon>Candidatus Schmidhempelia</taxon>
    </lineage>
</organism>
<reference evidence="2 3" key="1">
    <citation type="journal article" date="2014" name="Appl. Environ. Microbiol.">
        <title>Genomic features of a bumble bee symbiont reflect its host environment.</title>
        <authorList>
            <person name="Martinson V.G."/>
            <person name="Magoc T."/>
            <person name="Koch H."/>
            <person name="Salzberg S.L."/>
            <person name="Moran N.A."/>
        </authorList>
    </citation>
    <scope>NUCLEOTIDE SEQUENCE [LARGE SCALE GENOMIC DNA]</scope>
    <source>
        <strain evidence="2 3">Bimp</strain>
    </source>
</reference>
<dbReference type="InterPro" id="IPR036412">
    <property type="entry name" value="HAD-like_sf"/>
</dbReference>
<protein>
    <submittedName>
        <fullName evidence="2">HAD-IB family hydrolase</fullName>
    </submittedName>
</protein>
<dbReference type="InterPro" id="IPR050582">
    <property type="entry name" value="HAD-like_SerB"/>
</dbReference>
<dbReference type="Gene3D" id="3.40.50.1000">
    <property type="entry name" value="HAD superfamily/HAD-like"/>
    <property type="match status" value="1"/>
</dbReference>
<dbReference type="NCBIfam" id="TIGR01488">
    <property type="entry name" value="HAD-SF-IB"/>
    <property type="match status" value="1"/>
</dbReference>
<dbReference type="PANTHER" id="PTHR43344:SF14">
    <property type="entry name" value="HAD-IB FAMILY HYDROLASE"/>
    <property type="match status" value="1"/>
</dbReference>
<dbReference type="PANTHER" id="PTHR43344">
    <property type="entry name" value="PHOSPHOSERINE PHOSPHATASE"/>
    <property type="match status" value="1"/>
</dbReference>
<keyword evidence="3" id="KW-1185">Reference proteome</keyword>
<dbReference type="GO" id="GO:0000287">
    <property type="term" value="F:magnesium ion binding"/>
    <property type="evidence" value="ECO:0007669"/>
    <property type="project" value="TreeGrafter"/>
</dbReference>
<dbReference type="GO" id="GO:0005737">
    <property type="term" value="C:cytoplasm"/>
    <property type="evidence" value="ECO:0007669"/>
    <property type="project" value="TreeGrafter"/>
</dbReference>
<evidence type="ECO:0000256" key="1">
    <source>
        <dbReference type="SAM" id="Phobius"/>
    </source>
</evidence>
<dbReference type="Proteomes" id="UP000506160">
    <property type="component" value="Unassembled WGS sequence"/>
</dbReference>
<dbReference type="InterPro" id="IPR023214">
    <property type="entry name" value="HAD_sf"/>
</dbReference>
<keyword evidence="1" id="KW-0472">Membrane</keyword>
<evidence type="ECO:0000313" key="3">
    <source>
        <dbReference type="Proteomes" id="UP000506160"/>
    </source>
</evidence>
<dbReference type="GO" id="GO:0006564">
    <property type="term" value="P:L-serine biosynthetic process"/>
    <property type="evidence" value="ECO:0007669"/>
    <property type="project" value="TreeGrafter"/>
</dbReference>
<dbReference type="Pfam" id="PF12710">
    <property type="entry name" value="HAD"/>
    <property type="match status" value="1"/>
</dbReference>
<keyword evidence="2" id="KW-0378">Hydrolase</keyword>
<gene>
    <name evidence="2" type="ORF">O970_09510</name>
</gene>
<dbReference type="GO" id="GO:0036424">
    <property type="term" value="F:L-phosphoserine phosphatase activity"/>
    <property type="evidence" value="ECO:0007669"/>
    <property type="project" value="TreeGrafter"/>
</dbReference>
<keyword evidence="1" id="KW-1133">Transmembrane helix</keyword>
<feature type="transmembrane region" description="Helical" evidence="1">
    <location>
        <begin position="42"/>
        <end position="68"/>
    </location>
</feature>
<dbReference type="Gene3D" id="1.20.1440.100">
    <property type="entry name" value="SG protein - dephosphorylation function"/>
    <property type="match status" value="1"/>
</dbReference>
<sequence>MYNHFQYVNNKVKLDNQSKPIHMKVFFDFDGTLTTRDSLLPFIIFIVGWPMFILKLILLLPVMFRFIFNRKLRGEVKNSALQIYLSKYSVLELNHSAQRFIEEILPTIMRPEGIVLLKKHILLGHECILVSASLDLYLSPWAKQNGFSNVISTPFLGTLPKMIGTNCYGEEKVKQILKQYPNIQDDNTYAYGDTSGDIPMLKLVKHGAMWSKNKKQFIPINN</sequence>
<dbReference type="AlphaFoldDB" id="A0AB94IA81"/>
<dbReference type="EMBL" id="AWGA01000124">
    <property type="protein sequence ID" value="TEA26288.1"/>
    <property type="molecule type" value="Genomic_DNA"/>
</dbReference>